<evidence type="ECO:0000313" key="6">
    <source>
        <dbReference type="Proteomes" id="UP000549775"/>
    </source>
</evidence>
<dbReference type="InterPro" id="IPR036005">
    <property type="entry name" value="Creatinase/aminopeptidase-like"/>
</dbReference>
<dbReference type="FunFam" id="3.40.350.10:FF:000008">
    <property type="entry name" value="xaa-Pro aminopeptidase 2"/>
    <property type="match status" value="1"/>
</dbReference>
<keyword evidence="5" id="KW-0031">Aminopeptidase</keyword>
<sequence length="400" mass="45011">PQVLSTRNDIWDCSADPLYLPPMATNTTARLATLRGIMRTHGVHAYIVPSTDAHMSEYISKREARLGWLTGFTGSAGTAVVTQDKAALWTDSRYWTQAERELDCNWELQRTTSNESIGMWIRKAVPAEGNVSLDPFLFSIDTWNSYSRALHGSSLTLFPLETNLVDQAWGDQRPLPSSSEIYSLPSEFTGSSWQEKVAGIRQRMEQHVRRPTAVLLSGLEETAWLFNLRGDDIPYNPVFYSYTLLTNTTISLFVEESRLSVAARQSLLSGCPGPLCVELQDYGQVSTHLRRYAQRNVTVWLGTEYTTYGLYNIIPKEKLLEENYSPVMTAKAVKNAHEQEMLRAAHVRDAVAVIQYLLWLEKTVPQGQVDEFSGAQHIDALRWAQEHSRGPSFQSISASG</sequence>
<reference evidence="5 6" key="1">
    <citation type="submission" date="2019-09" db="EMBL/GenBank/DDBJ databases">
        <title>Bird 10,000 Genomes (B10K) Project - Family phase.</title>
        <authorList>
            <person name="Zhang G."/>
        </authorList>
    </citation>
    <scope>NUCLEOTIDE SEQUENCE [LARGE SCALE GENOMIC DNA]</scope>
    <source>
        <strain evidence="5">OUT-0054</strain>
        <tissue evidence="5">Blood</tissue>
    </source>
</reference>
<keyword evidence="6" id="KW-1185">Reference proteome</keyword>
<evidence type="ECO:0000256" key="3">
    <source>
        <dbReference type="ARBA" id="ARBA00022801"/>
    </source>
</evidence>
<feature type="domain" description="Creatinase N-terminal" evidence="4">
    <location>
        <begin position="30"/>
        <end position="156"/>
    </location>
</feature>
<dbReference type="OrthoDB" id="9995434at2759"/>
<dbReference type="PANTHER" id="PTHR43763:SF4">
    <property type="entry name" value="XAA-PRO AMINOPEPTIDASE 2"/>
    <property type="match status" value="1"/>
</dbReference>
<dbReference type="Gene3D" id="3.90.230.10">
    <property type="entry name" value="Creatinase/methionine aminopeptidase superfamily"/>
    <property type="match status" value="1"/>
</dbReference>
<dbReference type="Gene3D" id="3.40.350.10">
    <property type="entry name" value="Creatinase/prolidase N-terminal domain"/>
    <property type="match status" value="2"/>
</dbReference>
<evidence type="ECO:0000256" key="2">
    <source>
        <dbReference type="ARBA" id="ARBA00022723"/>
    </source>
</evidence>
<gene>
    <name evidence="5" type="primary">Xpnpep2_0</name>
    <name evidence="5" type="ORF">ACRARU_R10244</name>
</gene>
<feature type="non-terminal residue" evidence="5">
    <location>
        <position position="1"/>
    </location>
</feature>
<dbReference type="GO" id="GO:0046872">
    <property type="term" value="F:metal ion binding"/>
    <property type="evidence" value="ECO:0007669"/>
    <property type="project" value="UniProtKB-KW"/>
</dbReference>
<dbReference type="Proteomes" id="UP000549775">
    <property type="component" value="Unassembled WGS sequence"/>
</dbReference>
<comment type="caution">
    <text evidence="5">The sequence shown here is derived from an EMBL/GenBank/DDBJ whole genome shotgun (WGS) entry which is preliminary data.</text>
</comment>
<protein>
    <submittedName>
        <fullName evidence="5">XPP2 aminopeptidase</fullName>
    </submittedName>
</protein>
<keyword evidence="2" id="KW-0479">Metal-binding</keyword>
<dbReference type="Pfam" id="PF16189">
    <property type="entry name" value="Creatinase_N_2"/>
    <property type="match status" value="1"/>
</dbReference>
<evidence type="ECO:0000256" key="1">
    <source>
        <dbReference type="ARBA" id="ARBA00008766"/>
    </source>
</evidence>
<dbReference type="EMBL" id="VZST01001215">
    <property type="protein sequence ID" value="NWZ68254.1"/>
    <property type="molecule type" value="Genomic_DNA"/>
</dbReference>
<feature type="non-terminal residue" evidence="5">
    <location>
        <position position="400"/>
    </location>
</feature>
<name>A0A7K7PL24_ACRAR</name>
<dbReference type="InterPro" id="IPR029149">
    <property type="entry name" value="Creatin/AminoP/Spt16_N"/>
</dbReference>
<dbReference type="PANTHER" id="PTHR43763">
    <property type="entry name" value="XAA-PRO AMINOPEPTIDASE 1"/>
    <property type="match status" value="1"/>
</dbReference>
<keyword evidence="3" id="KW-0378">Hydrolase</keyword>
<dbReference type="InterPro" id="IPR000587">
    <property type="entry name" value="Creatinase_N"/>
</dbReference>
<organism evidence="5 6">
    <name type="scientific">Acrocephalus arundinaceus</name>
    <name type="common">Great reed-warbler</name>
    <dbReference type="NCBI Taxonomy" id="39621"/>
    <lineage>
        <taxon>Eukaryota</taxon>
        <taxon>Metazoa</taxon>
        <taxon>Chordata</taxon>
        <taxon>Craniata</taxon>
        <taxon>Vertebrata</taxon>
        <taxon>Euteleostomi</taxon>
        <taxon>Archelosauria</taxon>
        <taxon>Archosauria</taxon>
        <taxon>Dinosauria</taxon>
        <taxon>Saurischia</taxon>
        <taxon>Theropoda</taxon>
        <taxon>Coelurosauria</taxon>
        <taxon>Aves</taxon>
        <taxon>Neognathae</taxon>
        <taxon>Neoaves</taxon>
        <taxon>Telluraves</taxon>
        <taxon>Australaves</taxon>
        <taxon>Passeriformes</taxon>
        <taxon>Sylvioidea</taxon>
        <taxon>Sylviidae</taxon>
        <taxon>Acrocephalinae</taxon>
        <taxon>Acrocephalus</taxon>
    </lineage>
</organism>
<keyword evidence="5" id="KW-0645">Protease</keyword>
<dbReference type="InterPro" id="IPR050422">
    <property type="entry name" value="X-Pro_aminopeptidase_P"/>
</dbReference>
<dbReference type="SUPFAM" id="SSF53092">
    <property type="entry name" value="Creatinase/prolidase N-terminal domain"/>
    <property type="match status" value="1"/>
</dbReference>
<accession>A0A7K7PL24</accession>
<evidence type="ECO:0000313" key="5">
    <source>
        <dbReference type="EMBL" id="NWZ68254.1"/>
    </source>
</evidence>
<dbReference type="FunFam" id="3.40.350.10:FF:000003">
    <property type="entry name" value="Xaa-pro aminopeptidase P"/>
    <property type="match status" value="1"/>
</dbReference>
<evidence type="ECO:0000259" key="4">
    <source>
        <dbReference type="Pfam" id="PF01321"/>
    </source>
</evidence>
<comment type="similarity">
    <text evidence="1">Belongs to the peptidase M24B family.</text>
</comment>
<dbReference type="Pfam" id="PF01321">
    <property type="entry name" value="Creatinase_N"/>
    <property type="match status" value="1"/>
</dbReference>
<dbReference type="GO" id="GO:0004177">
    <property type="term" value="F:aminopeptidase activity"/>
    <property type="evidence" value="ECO:0007669"/>
    <property type="project" value="UniProtKB-KW"/>
</dbReference>
<dbReference type="AlphaFoldDB" id="A0A7K7PL24"/>
<proteinExistence type="inferred from homology"/>